<keyword evidence="6" id="KW-0843">Virulence</keyword>
<feature type="domain" description="Response regulatory" evidence="13">
    <location>
        <begin position="487"/>
        <end position="607"/>
    </location>
</feature>
<dbReference type="SUPFAM" id="SSF55874">
    <property type="entry name" value="ATPase domain of HSP90 chaperone/DNA topoisomerase II/histidine kinase"/>
    <property type="match status" value="1"/>
</dbReference>
<reference evidence="14" key="1">
    <citation type="submission" date="2011-10" db="EMBL/GenBank/DDBJ databases">
        <title>The Genome Sequence of Oxalobacter formigenes HOxBLS.</title>
        <authorList>
            <consortium name="The Broad Institute Genome Sequencing Platform"/>
            <person name="Earl A."/>
            <person name="Ward D."/>
            <person name="Feldgarden M."/>
            <person name="Gevers D."/>
            <person name="Allison M.J."/>
            <person name="Humphrey S."/>
            <person name="Young S.K."/>
            <person name="Zeng Q."/>
            <person name="Gargeya S."/>
            <person name="Fitzgerald M."/>
            <person name="Haas B."/>
            <person name="Abouelleil A."/>
            <person name="Alvarado L."/>
            <person name="Arachchi H.M."/>
            <person name="Berlin A."/>
            <person name="Brown A."/>
            <person name="Chapman S.B."/>
            <person name="Chen Z."/>
            <person name="Dunbar C."/>
            <person name="Freedman E."/>
            <person name="Gearin G."/>
            <person name="Goldberg J."/>
            <person name="Griggs A."/>
            <person name="Gujja S."/>
            <person name="Heiman D."/>
            <person name="Howarth C."/>
            <person name="Larson L."/>
            <person name="Lui A."/>
            <person name="MacDonald P.J.P."/>
            <person name="Montmayeur A."/>
            <person name="Murphy C."/>
            <person name="Neiman D."/>
            <person name="Pearson M."/>
            <person name="Priest M."/>
            <person name="Roberts A."/>
            <person name="Saif S."/>
            <person name="Shea T."/>
            <person name="Shenoy N."/>
            <person name="Sisk P."/>
            <person name="Stolte C."/>
            <person name="Sykes S."/>
            <person name="Wortman J."/>
            <person name="Nusbaum C."/>
            <person name="Birren B."/>
        </authorList>
    </citation>
    <scope>NUCLEOTIDE SEQUENCE [LARGE SCALE GENOMIC DNA]</scope>
    <source>
        <strain evidence="14">HOxBLS</strain>
    </source>
</reference>
<dbReference type="eggNOG" id="COG0784">
    <property type="taxonomic scope" value="Bacteria"/>
</dbReference>
<evidence type="ECO:0000256" key="5">
    <source>
        <dbReference type="ARBA" id="ARBA00023012"/>
    </source>
</evidence>
<dbReference type="InterPro" id="IPR005467">
    <property type="entry name" value="His_kinase_dom"/>
</dbReference>
<evidence type="ECO:0000313" key="14">
    <source>
        <dbReference type="EMBL" id="EEO27914.2"/>
    </source>
</evidence>
<comment type="caution">
    <text evidence="14">The sequence shown here is derived from an EMBL/GenBank/DDBJ whole genome shotgun (WGS) entry which is preliminary data.</text>
</comment>
<evidence type="ECO:0000259" key="12">
    <source>
        <dbReference type="PROSITE" id="PS50109"/>
    </source>
</evidence>
<dbReference type="SMART" id="SM00387">
    <property type="entry name" value="HATPase_c"/>
    <property type="match status" value="1"/>
</dbReference>
<keyword evidence="4" id="KW-0732">Signal</keyword>
<comment type="catalytic activity">
    <reaction evidence="1">
        <text>ATP + protein L-histidine = ADP + protein N-phospho-L-histidine.</text>
        <dbReference type="EC" id="2.7.13.3"/>
    </reaction>
</comment>
<dbReference type="Gene3D" id="1.10.287.130">
    <property type="match status" value="1"/>
</dbReference>
<dbReference type="PROSITE" id="PS50109">
    <property type="entry name" value="HIS_KIN"/>
    <property type="match status" value="1"/>
</dbReference>
<dbReference type="FunFam" id="3.30.565.10:FF:000010">
    <property type="entry name" value="Sensor histidine kinase RcsC"/>
    <property type="match status" value="1"/>
</dbReference>
<feature type="domain" description="Histidine kinase" evidence="12">
    <location>
        <begin position="246"/>
        <end position="470"/>
    </location>
</feature>
<dbReference type="EMBL" id="ACDP02000011">
    <property type="protein sequence ID" value="EEO27914.2"/>
    <property type="molecule type" value="Genomic_DNA"/>
</dbReference>
<dbReference type="InterPro" id="IPR011006">
    <property type="entry name" value="CheY-like_superfamily"/>
</dbReference>
<comment type="function">
    <text evidence="7">Member of the two-component regulatory system BvgS/BvgA. Phosphorylates BvgA via a four-step phosphorelay in response to environmental signals.</text>
</comment>
<dbReference type="Pfam" id="PF00512">
    <property type="entry name" value="HisKA"/>
    <property type="match status" value="1"/>
</dbReference>
<evidence type="ECO:0000256" key="4">
    <source>
        <dbReference type="ARBA" id="ARBA00022729"/>
    </source>
</evidence>
<dbReference type="Pfam" id="PF00072">
    <property type="entry name" value="Response_reg"/>
    <property type="match status" value="2"/>
</dbReference>
<keyword evidence="11" id="KW-1133">Transmembrane helix</keyword>
<dbReference type="Gene3D" id="3.40.50.2300">
    <property type="match status" value="2"/>
</dbReference>
<dbReference type="InterPro" id="IPR003594">
    <property type="entry name" value="HATPase_dom"/>
</dbReference>
<dbReference type="AlphaFoldDB" id="C3X3X8"/>
<dbReference type="InterPro" id="IPR036097">
    <property type="entry name" value="HisK_dim/P_sf"/>
</dbReference>
<dbReference type="EC" id="2.7.13.3" evidence="2"/>
<evidence type="ECO:0000256" key="10">
    <source>
        <dbReference type="SAM" id="Coils"/>
    </source>
</evidence>
<dbReference type="RefSeq" id="WP_020994951.1">
    <property type="nucleotide sequence ID" value="NZ_CABMNL010000001.1"/>
</dbReference>
<keyword evidence="10" id="KW-0175">Coiled coil</keyword>
<dbReference type="CDD" id="cd00082">
    <property type="entry name" value="HisKA"/>
    <property type="match status" value="1"/>
</dbReference>
<evidence type="ECO:0000256" key="7">
    <source>
        <dbReference type="ARBA" id="ARBA00058004"/>
    </source>
</evidence>
<dbReference type="InterPro" id="IPR004358">
    <property type="entry name" value="Sig_transdc_His_kin-like_C"/>
</dbReference>
<dbReference type="PANTHER" id="PTHR45339">
    <property type="entry name" value="HYBRID SIGNAL TRANSDUCTION HISTIDINE KINASE J"/>
    <property type="match status" value="1"/>
</dbReference>
<evidence type="ECO:0000256" key="2">
    <source>
        <dbReference type="ARBA" id="ARBA00012438"/>
    </source>
</evidence>
<dbReference type="HOGENOM" id="CLU_000445_114_15_4"/>
<evidence type="ECO:0000256" key="8">
    <source>
        <dbReference type="ARBA" id="ARBA00070152"/>
    </source>
</evidence>
<dbReference type="PANTHER" id="PTHR45339:SF1">
    <property type="entry name" value="HYBRID SIGNAL TRANSDUCTION HISTIDINE KINASE J"/>
    <property type="match status" value="1"/>
</dbReference>
<name>C3X3X8_9BURK</name>
<evidence type="ECO:0000313" key="15">
    <source>
        <dbReference type="Proteomes" id="UP000003973"/>
    </source>
</evidence>
<feature type="transmembrane region" description="Helical" evidence="11">
    <location>
        <begin position="191"/>
        <end position="212"/>
    </location>
</feature>
<dbReference type="eggNOG" id="COG2205">
    <property type="taxonomic scope" value="Bacteria"/>
</dbReference>
<dbReference type="SUPFAM" id="SSF52172">
    <property type="entry name" value="CheY-like"/>
    <property type="match status" value="2"/>
</dbReference>
<gene>
    <name evidence="14" type="ORF">OFAG_01067</name>
</gene>
<dbReference type="CDD" id="cd17546">
    <property type="entry name" value="REC_hyHK_CKI1_RcsC-like"/>
    <property type="match status" value="2"/>
</dbReference>
<dbReference type="Proteomes" id="UP000003973">
    <property type="component" value="Unassembled WGS sequence"/>
</dbReference>
<organism evidence="14 15">
    <name type="scientific">Oxalobacter paraformigenes</name>
    <dbReference type="NCBI Taxonomy" id="556268"/>
    <lineage>
        <taxon>Bacteria</taxon>
        <taxon>Pseudomonadati</taxon>
        <taxon>Pseudomonadota</taxon>
        <taxon>Betaproteobacteria</taxon>
        <taxon>Burkholderiales</taxon>
        <taxon>Oxalobacteraceae</taxon>
        <taxon>Oxalobacter</taxon>
    </lineage>
</organism>
<dbReference type="Pfam" id="PF02518">
    <property type="entry name" value="HATPase_c"/>
    <property type="match status" value="1"/>
</dbReference>
<dbReference type="SUPFAM" id="SSF47384">
    <property type="entry name" value="Homodimeric domain of signal transducing histidine kinase"/>
    <property type="match status" value="1"/>
</dbReference>
<evidence type="ECO:0000256" key="1">
    <source>
        <dbReference type="ARBA" id="ARBA00000085"/>
    </source>
</evidence>
<feature type="domain" description="Response regulatory" evidence="13">
    <location>
        <begin position="630"/>
        <end position="753"/>
    </location>
</feature>
<feature type="transmembrane region" description="Helical" evidence="11">
    <location>
        <begin position="12"/>
        <end position="31"/>
    </location>
</feature>
<feature type="modified residue" description="4-aspartylphosphate" evidence="9">
    <location>
        <position position="683"/>
    </location>
</feature>
<dbReference type="eggNOG" id="COG0642">
    <property type="taxonomic scope" value="Bacteria"/>
</dbReference>
<dbReference type="PROSITE" id="PS50110">
    <property type="entry name" value="RESPONSE_REGULATORY"/>
    <property type="match status" value="2"/>
</dbReference>
<evidence type="ECO:0000256" key="11">
    <source>
        <dbReference type="SAM" id="Phobius"/>
    </source>
</evidence>
<dbReference type="GO" id="GO:0000155">
    <property type="term" value="F:phosphorelay sensor kinase activity"/>
    <property type="evidence" value="ECO:0007669"/>
    <property type="project" value="InterPro"/>
</dbReference>
<dbReference type="SMART" id="SM00388">
    <property type="entry name" value="HisKA"/>
    <property type="match status" value="1"/>
</dbReference>
<dbReference type="Gene3D" id="3.30.565.10">
    <property type="entry name" value="Histidine kinase-like ATPase, C-terminal domain"/>
    <property type="match status" value="1"/>
</dbReference>
<dbReference type="CDD" id="cd16922">
    <property type="entry name" value="HATPase_EvgS-ArcB-TorS-like"/>
    <property type="match status" value="1"/>
</dbReference>
<evidence type="ECO:0000256" key="9">
    <source>
        <dbReference type="PROSITE-ProRule" id="PRU00169"/>
    </source>
</evidence>
<feature type="coiled-coil region" evidence="10">
    <location>
        <begin position="212"/>
        <end position="239"/>
    </location>
</feature>
<dbReference type="InterPro" id="IPR003661">
    <property type="entry name" value="HisK_dim/P_dom"/>
</dbReference>
<keyword evidence="5" id="KW-0902">Two-component regulatory system</keyword>
<protein>
    <recommendedName>
        <fullName evidence="8">Virulence sensor protein BvgS</fullName>
        <ecNumber evidence="2">2.7.13.3</ecNumber>
    </recommendedName>
</protein>
<dbReference type="SMART" id="SM00448">
    <property type="entry name" value="REC"/>
    <property type="match status" value="2"/>
</dbReference>
<evidence type="ECO:0000256" key="3">
    <source>
        <dbReference type="ARBA" id="ARBA00022553"/>
    </source>
</evidence>
<accession>C3X3X8</accession>
<keyword evidence="3 9" id="KW-0597">Phosphoprotein</keyword>
<keyword evidence="11" id="KW-0812">Transmembrane</keyword>
<evidence type="ECO:0000256" key="6">
    <source>
        <dbReference type="ARBA" id="ARBA00023026"/>
    </source>
</evidence>
<keyword evidence="11" id="KW-0472">Membrane</keyword>
<dbReference type="InterPro" id="IPR036890">
    <property type="entry name" value="HATPase_C_sf"/>
</dbReference>
<proteinExistence type="predicted"/>
<dbReference type="InterPro" id="IPR001789">
    <property type="entry name" value="Sig_transdc_resp-reg_receiver"/>
</dbReference>
<sequence>MLNKITRLNARQLSAWTAVMLTCLLAVYYILTLVNTSRITDQIKNIGDHPYPIAVAVGKVNADLAQLGILPERLVYARTPGMTESVRRHYKNIDASILPNLDFMRSNYTYRPEDVSMLRQLYADLKKEQDQLLDLCDDPGFTARDTASFIAKNITPKIGEMYRLTGSILAGSQTKFAQFAKQSQDFRNSTFFFSTLLIMAVMAALFIYLYLLKKKNEQEETMQNALREALESAQNANAAKSQFLFNMSHDIRTPMNAIIGMTTLATLHLHEPSRIRDCLGKISASSRHLLGLINDVLDMSKIESGKIALNNEEFDLPELVAGLFTILQQQASSRRLDLDISVSGIDHEKVIGDTLRVNQILLNLMGNALKFTPAGGRIRLAITELPPQYPGYGTYRFVVSDTGIGMDSDFLKKIYNPFERAKTATGSKIEGTGLGMAITKNIVDMMNGQIDVQSEPGKGTTFTVTLPLKLQKKEAERFDFSVLRELRSLVVDDDRDICENTSAMLEEIGMRSEWVLSGAEAVGKVETAHRLNRDYHSVIIDWKMPEMDGLETTRCIRSIVGNELPIIILTAYDWTEIEEEAKEAGVNAFLAKPLFKSQLYHVMHEIITGGQSLPQKAEPAGKSGAELQGRILLVEDNEMNQEISNEFIRHCSAATIDMAWNGKEALQLFSHAPEGYYSLVFMDIQMPEMDGYEATRLIRQFEQASGRFPAPIVAMSANAFMEDVENAYAAGMDGYVTKPVSMEDIRSALRKHLKAP</sequence>
<dbReference type="PRINTS" id="PR00344">
    <property type="entry name" value="BCTRLSENSOR"/>
</dbReference>
<keyword evidence="15" id="KW-1185">Reference proteome</keyword>
<evidence type="ECO:0000259" key="13">
    <source>
        <dbReference type="PROSITE" id="PS50110"/>
    </source>
</evidence>
<feature type="modified residue" description="4-aspartylphosphate" evidence="9">
    <location>
        <position position="541"/>
    </location>
</feature>